<feature type="compositionally biased region" description="Low complexity" evidence="1">
    <location>
        <begin position="75"/>
        <end position="86"/>
    </location>
</feature>
<evidence type="ECO:0000313" key="3">
    <source>
        <dbReference type="RefSeq" id="XP_026680139.1"/>
    </source>
</evidence>
<gene>
    <name evidence="3" type="primary">LOC103510233</name>
</gene>
<organism evidence="2 3">
    <name type="scientific">Diaphorina citri</name>
    <name type="common">Asian citrus psyllid</name>
    <dbReference type="NCBI Taxonomy" id="121845"/>
    <lineage>
        <taxon>Eukaryota</taxon>
        <taxon>Metazoa</taxon>
        <taxon>Ecdysozoa</taxon>
        <taxon>Arthropoda</taxon>
        <taxon>Hexapoda</taxon>
        <taxon>Insecta</taxon>
        <taxon>Pterygota</taxon>
        <taxon>Neoptera</taxon>
        <taxon>Paraneoptera</taxon>
        <taxon>Hemiptera</taxon>
        <taxon>Sternorrhyncha</taxon>
        <taxon>Psylloidea</taxon>
        <taxon>Psyllidae</taxon>
        <taxon>Diaphorininae</taxon>
        <taxon>Diaphorina</taxon>
    </lineage>
</organism>
<sequence>MPFETTTLPYDKTAPPLPSFATTPTTVNTLSTSSANPLTTPTGGTTTPTTKYLPPLTTFTQETSTPSTKYLPPLTASTEGSSTTSTKYKPPLTTSIEGSSTPSTQYLPPPTTPKSVTPSQKPPMTPKYVPPSFLTTPVPHACSSNDNCTSSSFCINGRCEDPCLLFNVLCPPLYVCRVENHMIKCLCPFYSFTSENVTSCYTVPDFFGELYEL</sequence>
<proteinExistence type="predicted"/>
<dbReference type="KEGG" id="dci:103510233"/>
<dbReference type="PaxDb" id="121845-A0A3Q0IV61"/>
<keyword evidence="2" id="KW-1185">Reference proteome</keyword>
<feature type="compositionally biased region" description="Low complexity" evidence="1">
    <location>
        <begin position="22"/>
        <end position="68"/>
    </location>
</feature>
<reference evidence="3" key="1">
    <citation type="submission" date="2025-08" db="UniProtKB">
        <authorList>
            <consortium name="RefSeq"/>
        </authorList>
    </citation>
    <scope>IDENTIFICATION</scope>
</reference>
<dbReference type="AlphaFoldDB" id="A0A3Q0IV61"/>
<feature type="compositionally biased region" description="Polar residues" evidence="1">
    <location>
        <begin position="92"/>
        <end position="106"/>
    </location>
</feature>
<name>A0A3Q0IV61_DIACI</name>
<dbReference type="GeneID" id="103510233"/>
<dbReference type="RefSeq" id="XP_026680139.1">
    <property type="nucleotide sequence ID" value="XM_026824338.1"/>
</dbReference>
<feature type="region of interest" description="Disordered" evidence="1">
    <location>
        <begin position="1"/>
        <end position="125"/>
    </location>
</feature>
<protein>
    <submittedName>
        <fullName evidence="3">Integumentary mucin C.1-like</fullName>
    </submittedName>
</protein>
<dbReference type="Proteomes" id="UP000079169">
    <property type="component" value="Unplaced"/>
</dbReference>
<evidence type="ECO:0000313" key="2">
    <source>
        <dbReference type="Proteomes" id="UP000079169"/>
    </source>
</evidence>
<accession>A0A3Q0IV61</accession>
<evidence type="ECO:0000256" key="1">
    <source>
        <dbReference type="SAM" id="MobiDB-lite"/>
    </source>
</evidence>